<protein>
    <submittedName>
        <fullName evidence="3">Uncharacterized protein</fullName>
    </submittedName>
</protein>
<dbReference type="OrthoDB" id="3799311at2759"/>
<dbReference type="AlphaFoldDB" id="A0A6A7A2N7"/>
<evidence type="ECO:0000313" key="3">
    <source>
        <dbReference type="EMBL" id="KAF2827108.1"/>
    </source>
</evidence>
<keyword evidence="4" id="KW-1185">Reference proteome</keyword>
<gene>
    <name evidence="3" type="ORF">CC86DRAFT_466840</name>
</gene>
<sequence>MVDKWEPSNTIELIALTLTIPGAVAALVTLWILIARRRRIHQGVSRPAHTNTTPHSNQGVSCTPSQAANASSSAYVNQFQDYYHDLHREVTTEAAQWAEEMAYLTRRT</sequence>
<evidence type="ECO:0000256" key="1">
    <source>
        <dbReference type="SAM" id="MobiDB-lite"/>
    </source>
</evidence>
<keyword evidence="2" id="KW-0812">Transmembrane</keyword>
<evidence type="ECO:0000256" key="2">
    <source>
        <dbReference type="SAM" id="Phobius"/>
    </source>
</evidence>
<keyword evidence="2" id="KW-0472">Membrane</keyword>
<name>A0A6A7A2N7_9PLEO</name>
<feature type="region of interest" description="Disordered" evidence="1">
    <location>
        <begin position="45"/>
        <end position="67"/>
    </location>
</feature>
<dbReference type="Proteomes" id="UP000799424">
    <property type="component" value="Unassembled WGS sequence"/>
</dbReference>
<proteinExistence type="predicted"/>
<dbReference type="EMBL" id="MU006225">
    <property type="protein sequence ID" value="KAF2827108.1"/>
    <property type="molecule type" value="Genomic_DNA"/>
</dbReference>
<accession>A0A6A7A2N7</accession>
<feature type="transmembrane region" description="Helical" evidence="2">
    <location>
        <begin position="13"/>
        <end position="34"/>
    </location>
</feature>
<keyword evidence="2" id="KW-1133">Transmembrane helix</keyword>
<feature type="compositionally biased region" description="Polar residues" evidence="1">
    <location>
        <begin position="48"/>
        <end position="67"/>
    </location>
</feature>
<evidence type="ECO:0000313" key="4">
    <source>
        <dbReference type="Proteomes" id="UP000799424"/>
    </source>
</evidence>
<reference evidence="3" key="1">
    <citation type="journal article" date="2020" name="Stud. Mycol.">
        <title>101 Dothideomycetes genomes: a test case for predicting lifestyles and emergence of pathogens.</title>
        <authorList>
            <person name="Haridas S."/>
            <person name="Albert R."/>
            <person name="Binder M."/>
            <person name="Bloem J."/>
            <person name="Labutti K."/>
            <person name="Salamov A."/>
            <person name="Andreopoulos B."/>
            <person name="Baker S."/>
            <person name="Barry K."/>
            <person name="Bills G."/>
            <person name="Bluhm B."/>
            <person name="Cannon C."/>
            <person name="Castanera R."/>
            <person name="Culley D."/>
            <person name="Daum C."/>
            <person name="Ezra D."/>
            <person name="Gonzalez J."/>
            <person name="Henrissat B."/>
            <person name="Kuo A."/>
            <person name="Liang C."/>
            <person name="Lipzen A."/>
            <person name="Lutzoni F."/>
            <person name="Magnuson J."/>
            <person name="Mondo S."/>
            <person name="Nolan M."/>
            <person name="Ohm R."/>
            <person name="Pangilinan J."/>
            <person name="Park H.-J."/>
            <person name="Ramirez L."/>
            <person name="Alfaro M."/>
            <person name="Sun H."/>
            <person name="Tritt A."/>
            <person name="Yoshinaga Y."/>
            <person name="Zwiers L.-H."/>
            <person name="Turgeon B."/>
            <person name="Goodwin S."/>
            <person name="Spatafora J."/>
            <person name="Crous P."/>
            <person name="Grigoriev I."/>
        </authorList>
    </citation>
    <scope>NUCLEOTIDE SEQUENCE</scope>
    <source>
        <strain evidence="3">CBS 113818</strain>
    </source>
</reference>
<organism evidence="3 4">
    <name type="scientific">Ophiobolus disseminans</name>
    <dbReference type="NCBI Taxonomy" id="1469910"/>
    <lineage>
        <taxon>Eukaryota</taxon>
        <taxon>Fungi</taxon>
        <taxon>Dikarya</taxon>
        <taxon>Ascomycota</taxon>
        <taxon>Pezizomycotina</taxon>
        <taxon>Dothideomycetes</taxon>
        <taxon>Pleosporomycetidae</taxon>
        <taxon>Pleosporales</taxon>
        <taxon>Pleosporineae</taxon>
        <taxon>Phaeosphaeriaceae</taxon>
        <taxon>Ophiobolus</taxon>
    </lineage>
</organism>